<dbReference type="PIRSF" id="PIRSF006060">
    <property type="entry name" value="AA_transporter"/>
    <property type="match status" value="1"/>
</dbReference>
<comment type="caution">
    <text evidence="8">The sequence shown here is derived from an EMBL/GenBank/DDBJ whole genome shotgun (WGS) entry which is preliminary data.</text>
</comment>
<gene>
    <name evidence="8" type="ORF">CPC735_046000</name>
</gene>
<evidence type="ECO:0000256" key="7">
    <source>
        <dbReference type="SAM" id="Phobius"/>
    </source>
</evidence>
<comment type="subcellular location">
    <subcellularLocation>
        <location evidence="1">Membrane</location>
        <topology evidence="1">Multi-pass membrane protein</topology>
    </subcellularLocation>
</comment>
<feature type="transmembrane region" description="Helical" evidence="7">
    <location>
        <begin position="220"/>
        <end position="241"/>
    </location>
</feature>
<evidence type="ECO:0000256" key="6">
    <source>
        <dbReference type="SAM" id="MobiDB-lite"/>
    </source>
</evidence>
<sequence>MDLTSASQERSNSGGEVSEAREKSAVKGRFQSRDPPMATIGDDDERLLARIGYKQELRREFSKWSTVSYAISILGVLGSVPATFGPPLAAGGPATAVWCWFIGSIMAMCIASSVAELVSAYPTAGGMYFVTKHVVPENQVAIFSWIQGWCNLLGQTAGVSSVAYTVSQMLLACASMNSNFKDGKYAYAPTALQTVLLAIGLLCIMGVICSLTTKSLHRIILWFAPINILASIGICVALLILTPDKQSAKWVFTHVTDGSGWQSKGFSFLLGFISVAWTMTDYDGTTHMSEETHDAAIRGPVAIQTAVLVSGTFGWMLTVTMCFCLTDLDAILATPTGLPAAQIFLNAGGQTGGTVMFAFSILVQFFTGCSAMLADTRMAYAFARDDALPFSKFFAKVNQYTLTPVNAVWFVVLFSICLNLIAIGSTETATAIFNITAPALDLSYIGVILAHQIYKNRVRFIEGPFTLGRWGTPVNIVAIVWVLFISVVLFFPPHKPVTPENMNYAICVAAFIALFALSWWWLSARRKYTGPRTKDLIQEVPDEDIDPIAYHDNFQV</sequence>
<accession>C5PF12</accession>
<feature type="transmembrane region" description="Helical" evidence="7">
    <location>
        <begin position="400"/>
        <end position="423"/>
    </location>
</feature>
<dbReference type="GO" id="GO:0022857">
    <property type="term" value="F:transmembrane transporter activity"/>
    <property type="evidence" value="ECO:0007669"/>
    <property type="project" value="InterPro"/>
</dbReference>
<feature type="transmembrane region" description="Helical" evidence="7">
    <location>
        <begin position="67"/>
        <end position="89"/>
    </location>
</feature>
<dbReference type="PROSITE" id="PS00218">
    <property type="entry name" value="AMINO_ACID_PERMEASE_1"/>
    <property type="match status" value="1"/>
</dbReference>
<dbReference type="GO" id="GO:0006865">
    <property type="term" value="P:amino acid transport"/>
    <property type="evidence" value="ECO:0007669"/>
    <property type="project" value="InterPro"/>
</dbReference>
<feature type="transmembrane region" description="Helical" evidence="7">
    <location>
        <begin position="261"/>
        <end position="280"/>
    </location>
</feature>
<evidence type="ECO:0000256" key="1">
    <source>
        <dbReference type="ARBA" id="ARBA00004141"/>
    </source>
</evidence>
<dbReference type="GO" id="GO:0016020">
    <property type="term" value="C:membrane"/>
    <property type="evidence" value="ECO:0007669"/>
    <property type="project" value="UniProtKB-SubCell"/>
</dbReference>
<dbReference type="PANTHER" id="PTHR45649:SF10">
    <property type="entry name" value="AMINO ACID TRANSPORTER (EUROFUNG)"/>
    <property type="match status" value="1"/>
</dbReference>
<feature type="transmembrane region" description="Helical" evidence="7">
    <location>
        <begin position="470"/>
        <end position="491"/>
    </location>
</feature>
<dbReference type="EMBL" id="ACFW01000049">
    <property type="protein sequence ID" value="EER23230.1"/>
    <property type="molecule type" value="Genomic_DNA"/>
</dbReference>
<dbReference type="PANTHER" id="PTHR45649">
    <property type="entry name" value="AMINO-ACID PERMEASE BAT1"/>
    <property type="match status" value="1"/>
</dbReference>
<evidence type="ECO:0000256" key="4">
    <source>
        <dbReference type="ARBA" id="ARBA00022989"/>
    </source>
</evidence>
<dbReference type="HOGENOM" id="CLU_004495_0_3_1"/>
<dbReference type="KEGG" id="cpw:9690845"/>
<dbReference type="Gene3D" id="1.20.1740.10">
    <property type="entry name" value="Amino acid/polyamine transporter I"/>
    <property type="match status" value="1"/>
</dbReference>
<feature type="region of interest" description="Disordered" evidence="6">
    <location>
        <begin position="1"/>
        <end position="37"/>
    </location>
</feature>
<protein>
    <submittedName>
        <fullName evidence="8">Amino-acid permease, putative</fullName>
    </submittedName>
</protein>
<feature type="transmembrane region" description="Helical" evidence="7">
    <location>
        <begin position="429"/>
        <end position="450"/>
    </location>
</feature>
<dbReference type="OrthoDB" id="10054429at2759"/>
<feature type="compositionally biased region" description="Polar residues" evidence="6">
    <location>
        <begin position="1"/>
        <end position="15"/>
    </location>
</feature>
<dbReference type="Pfam" id="PF13520">
    <property type="entry name" value="AA_permease_2"/>
    <property type="match status" value="1"/>
</dbReference>
<keyword evidence="3 7" id="KW-0812">Transmembrane</keyword>
<evidence type="ECO:0000256" key="2">
    <source>
        <dbReference type="ARBA" id="ARBA00022448"/>
    </source>
</evidence>
<keyword evidence="2" id="KW-0813">Transport</keyword>
<name>C5PF12_COCP7</name>
<organism evidence="8 9">
    <name type="scientific">Coccidioides posadasii (strain C735)</name>
    <name type="common">Valley fever fungus</name>
    <dbReference type="NCBI Taxonomy" id="222929"/>
    <lineage>
        <taxon>Eukaryota</taxon>
        <taxon>Fungi</taxon>
        <taxon>Dikarya</taxon>
        <taxon>Ascomycota</taxon>
        <taxon>Pezizomycotina</taxon>
        <taxon>Eurotiomycetes</taxon>
        <taxon>Eurotiomycetidae</taxon>
        <taxon>Onygenales</taxon>
        <taxon>Onygenaceae</taxon>
        <taxon>Coccidioides</taxon>
    </lineage>
</organism>
<feature type="transmembrane region" description="Helical" evidence="7">
    <location>
        <begin position="355"/>
        <end position="374"/>
    </location>
</feature>
<evidence type="ECO:0000256" key="5">
    <source>
        <dbReference type="ARBA" id="ARBA00023136"/>
    </source>
</evidence>
<feature type="transmembrane region" description="Helical" evidence="7">
    <location>
        <begin position="140"/>
        <end position="166"/>
    </location>
</feature>
<dbReference type="InterPro" id="IPR004840">
    <property type="entry name" value="Amino_acid_permease_CS"/>
</dbReference>
<feature type="transmembrane region" description="Helical" evidence="7">
    <location>
        <begin position="95"/>
        <end position="119"/>
    </location>
</feature>
<keyword evidence="5 7" id="KW-0472">Membrane</keyword>
<feature type="transmembrane region" description="Helical" evidence="7">
    <location>
        <begin position="503"/>
        <end position="522"/>
    </location>
</feature>
<evidence type="ECO:0000256" key="3">
    <source>
        <dbReference type="ARBA" id="ARBA00022692"/>
    </source>
</evidence>
<dbReference type="Proteomes" id="UP000009084">
    <property type="component" value="Unassembled WGS sequence"/>
</dbReference>
<keyword evidence="4 7" id="KW-1133">Transmembrane helix</keyword>
<feature type="transmembrane region" description="Helical" evidence="7">
    <location>
        <begin position="301"/>
        <end position="328"/>
    </location>
</feature>
<reference evidence="8 9" key="1">
    <citation type="journal article" date="2009" name="Genome Res.">
        <title>Comparative genomic analyses of the human fungal pathogens Coccidioides and their relatives.</title>
        <authorList>
            <person name="Sharpton T.J."/>
            <person name="Stajich J.E."/>
            <person name="Rounsley S.D."/>
            <person name="Gardner M.J."/>
            <person name="Wortman J.R."/>
            <person name="Jordar V.S."/>
            <person name="Maiti R."/>
            <person name="Kodira C.D."/>
            <person name="Neafsey D.E."/>
            <person name="Zeng Q."/>
            <person name="Hung C.-Y."/>
            <person name="McMahan C."/>
            <person name="Muszewska A."/>
            <person name="Grynberg M."/>
            <person name="Mandel M.A."/>
            <person name="Kellner E.M."/>
            <person name="Barker B.M."/>
            <person name="Galgiani J.N."/>
            <person name="Orbach M.J."/>
            <person name="Kirkland T.N."/>
            <person name="Cole G.T."/>
            <person name="Henn M.R."/>
            <person name="Birren B.W."/>
            <person name="Taylor J.W."/>
        </authorList>
    </citation>
    <scope>NUCLEOTIDE SEQUENCE [LARGE SCALE GENOMIC DNA]</scope>
    <source>
        <strain evidence="9">C735</strain>
    </source>
</reference>
<evidence type="ECO:0000313" key="9">
    <source>
        <dbReference type="Proteomes" id="UP000009084"/>
    </source>
</evidence>
<dbReference type="InterPro" id="IPR002293">
    <property type="entry name" value="AA/rel_permease1"/>
</dbReference>
<proteinExistence type="predicted"/>
<dbReference type="AlphaFoldDB" id="C5PF12"/>
<evidence type="ECO:0000313" key="8">
    <source>
        <dbReference type="EMBL" id="EER23230.1"/>
    </source>
</evidence>
<feature type="transmembrane region" description="Helical" evidence="7">
    <location>
        <begin position="186"/>
        <end position="208"/>
    </location>
</feature>
<dbReference type="VEuPathDB" id="FungiDB:CPC735_046000"/>